<proteinExistence type="predicted"/>
<dbReference type="GeneID" id="29673180"/>
<gene>
    <name evidence="2" type="ordered locus">Smon_0048</name>
</gene>
<dbReference type="OrthoDB" id="82298at2"/>
<dbReference type="STRING" id="519441.Smon_0048"/>
<accession>D1AW69</accession>
<reference evidence="2 3" key="1">
    <citation type="journal article" date="2009" name="Stand. Genomic Sci.">
        <title>Complete genome sequence of Streptobacillus moniliformis type strain (9901T).</title>
        <authorList>
            <person name="Nolan M."/>
            <person name="Gronow S."/>
            <person name="Lapidus A."/>
            <person name="Ivanova N."/>
            <person name="Copeland A."/>
            <person name="Lucas S."/>
            <person name="Del Rio T.G."/>
            <person name="Chen F."/>
            <person name="Tice H."/>
            <person name="Pitluck S."/>
            <person name="Cheng J.F."/>
            <person name="Sims D."/>
            <person name="Meincke L."/>
            <person name="Bruce D."/>
            <person name="Goodwin L."/>
            <person name="Brettin T."/>
            <person name="Han C."/>
            <person name="Detter J.C."/>
            <person name="Ovchinikova G."/>
            <person name="Pati A."/>
            <person name="Mavromatis K."/>
            <person name="Mikhailova N."/>
            <person name="Chen A."/>
            <person name="Palaniappan K."/>
            <person name="Land M."/>
            <person name="Hauser L."/>
            <person name="Chang Y.J."/>
            <person name="Jeffries C.D."/>
            <person name="Rohde M."/>
            <person name="Sproer C."/>
            <person name="Goker M."/>
            <person name="Bristow J."/>
            <person name="Eisen J.A."/>
            <person name="Markowitz V."/>
            <person name="Hugenholtz P."/>
            <person name="Kyrpides N.C."/>
            <person name="Klenk H.P."/>
            <person name="Chain P."/>
        </authorList>
    </citation>
    <scope>NUCLEOTIDE SEQUENCE [LARGE SCALE GENOMIC DNA]</scope>
    <source>
        <strain evidence="3">ATCC 14647 / DSM 12112 / NCTC 10651 / 9901</strain>
    </source>
</reference>
<protein>
    <submittedName>
        <fullName evidence="2">Uncharacterized protein</fullName>
    </submittedName>
</protein>
<keyword evidence="1" id="KW-0472">Membrane</keyword>
<evidence type="ECO:0000313" key="2">
    <source>
        <dbReference type="EMBL" id="ACZ00545.1"/>
    </source>
</evidence>
<sequence length="265" mass="32193">MKYEELFLKDLEDYKKILNGYNDKENKKRICGEQALKPNLYENICFDIYSLNRKTLDYYFKFSEDKIVKVSYEELNKNEIIVRKYLSEKNKVSILETLNKFSNLIELFPEKYEKDTEKNTVKLILVSIAIILYYSKILKYFQLEISKLDMNKLYSEYDEVEYMKVENLLRDITTFYVKTYYKYPLNEMRETSEITEYLMEYYNIDKQMQELTRNLTIIKDAIFYQIQKKEEKLIDRRDFIIQILGIVFTILGLLIGVIQIYQVFK</sequence>
<dbReference type="AlphaFoldDB" id="D1AW69"/>
<dbReference type="KEGG" id="smf:Smon_0048"/>
<dbReference type="eggNOG" id="ENOG503481R">
    <property type="taxonomic scope" value="Bacteria"/>
</dbReference>
<dbReference type="EMBL" id="CP001779">
    <property type="protein sequence ID" value="ACZ00545.1"/>
    <property type="molecule type" value="Genomic_DNA"/>
</dbReference>
<evidence type="ECO:0000313" key="3">
    <source>
        <dbReference type="Proteomes" id="UP000002072"/>
    </source>
</evidence>
<name>D1AW69_STRM9</name>
<keyword evidence="3" id="KW-1185">Reference proteome</keyword>
<keyword evidence="1" id="KW-1133">Transmembrane helix</keyword>
<dbReference type="RefSeq" id="WP_012858103.1">
    <property type="nucleotide sequence ID" value="NC_013515.1"/>
</dbReference>
<feature type="transmembrane region" description="Helical" evidence="1">
    <location>
        <begin position="239"/>
        <end position="261"/>
    </location>
</feature>
<dbReference type="HOGENOM" id="CLU_1049381_0_0_0"/>
<keyword evidence="1" id="KW-0812">Transmembrane</keyword>
<dbReference type="Proteomes" id="UP000002072">
    <property type="component" value="Chromosome"/>
</dbReference>
<organism evidence="2 3">
    <name type="scientific">Streptobacillus moniliformis (strain ATCC 14647 / DSM 12112 / NCTC 10651 / 9901)</name>
    <dbReference type="NCBI Taxonomy" id="519441"/>
    <lineage>
        <taxon>Bacteria</taxon>
        <taxon>Fusobacteriati</taxon>
        <taxon>Fusobacteriota</taxon>
        <taxon>Fusobacteriia</taxon>
        <taxon>Fusobacteriales</taxon>
        <taxon>Leptotrichiaceae</taxon>
        <taxon>Streptobacillus</taxon>
    </lineage>
</organism>
<evidence type="ECO:0000256" key="1">
    <source>
        <dbReference type="SAM" id="Phobius"/>
    </source>
</evidence>